<evidence type="ECO:0008006" key="3">
    <source>
        <dbReference type="Google" id="ProtNLM"/>
    </source>
</evidence>
<sequence length="245" mass="29348">MSDLNLEYDSIIKEVITPIFKNFGFKKIGNNFYRDFGETGQAFNIQKSKWNSKDEKDFVFNLGLIDKSIYKEVNGIEVTKFPKEVDCEIRVRLGYLTDVTNEWYKLNSNTELPELKSKIKNDITKYVIPFFENFRNPENWLEIFEWKNEPYTYPLSKFLIIKKYGNTEEAVNFLNKVYNEAISKYRNGETDRINKEIGLNWIEKIQDLARKKSVELRIKHPIELKKDQTNIWQKIKENWFSKIKH</sequence>
<dbReference type="InterPro" id="IPR025412">
    <property type="entry name" value="DUF4304"/>
</dbReference>
<evidence type="ECO:0000313" key="2">
    <source>
        <dbReference type="Proteomes" id="UP000199448"/>
    </source>
</evidence>
<dbReference type="Pfam" id="PF14137">
    <property type="entry name" value="DUF4304"/>
    <property type="match status" value="1"/>
</dbReference>
<keyword evidence="2" id="KW-1185">Reference proteome</keyword>
<dbReference type="EMBL" id="FNUG01000019">
    <property type="protein sequence ID" value="SEF13347.1"/>
    <property type="molecule type" value="Genomic_DNA"/>
</dbReference>
<protein>
    <recommendedName>
        <fullName evidence="3">DUF4304 domain-containing protein</fullName>
    </recommendedName>
</protein>
<accession>A0A1H5PJZ3</accession>
<name>A0A1H5PJZ3_9FLAO</name>
<reference evidence="1 2" key="1">
    <citation type="submission" date="2016-10" db="EMBL/GenBank/DDBJ databases">
        <authorList>
            <person name="de Groot N.N."/>
        </authorList>
    </citation>
    <scope>NUCLEOTIDE SEQUENCE [LARGE SCALE GENOMIC DNA]</scope>
    <source>
        <strain evidence="1 2">DSM 23553</strain>
    </source>
</reference>
<evidence type="ECO:0000313" key="1">
    <source>
        <dbReference type="EMBL" id="SEF13347.1"/>
    </source>
</evidence>
<organism evidence="1 2">
    <name type="scientific">Salinimicrobium catena</name>
    <dbReference type="NCBI Taxonomy" id="390640"/>
    <lineage>
        <taxon>Bacteria</taxon>
        <taxon>Pseudomonadati</taxon>
        <taxon>Bacteroidota</taxon>
        <taxon>Flavobacteriia</taxon>
        <taxon>Flavobacteriales</taxon>
        <taxon>Flavobacteriaceae</taxon>
        <taxon>Salinimicrobium</taxon>
    </lineage>
</organism>
<gene>
    <name evidence="1" type="ORF">SAMN04488034_1197</name>
</gene>
<dbReference type="AlphaFoldDB" id="A0A1H5PJZ3"/>
<dbReference type="Proteomes" id="UP000199448">
    <property type="component" value="Unassembled WGS sequence"/>
</dbReference>
<dbReference type="OrthoDB" id="1097772at2"/>
<proteinExistence type="predicted"/>
<dbReference type="RefSeq" id="WP_093114510.1">
    <property type="nucleotide sequence ID" value="NZ_FNGG01000020.1"/>
</dbReference>